<dbReference type="RefSeq" id="WP_320688861.1">
    <property type="nucleotide sequence ID" value="NZ_JAXBLV010000216.1"/>
</dbReference>
<gene>
    <name evidence="1" type="ORF">R5W23_004012</name>
</gene>
<comment type="caution">
    <text evidence="1">The sequence shown here is derived from an EMBL/GenBank/DDBJ whole genome shotgun (WGS) entry which is preliminary data.</text>
</comment>
<reference evidence="2" key="1">
    <citation type="journal article" date="2023" name="Mar. Drugs">
        <title>Gemmata algarum, a Novel Planctomycete Isolated from an Algal Mat, Displays Antimicrobial Activity.</title>
        <authorList>
            <person name="Kumar G."/>
            <person name="Kallscheuer N."/>
            <person name="Kashif M."/>
            <person name="Ahamad S."/>
            <person name="Jagadeeshwari U."/>
            <person name="Pannikurungottu S."/>
            <person name="Haufschild T."/>
            <person name="Kabuu M."/>
            <person name="Sasikala C."/>
            <person name="Jogler C."/>
            <person name="Ramana C."/>
        </authorList>
    </citation>
    <scope>NUCLEOTIDE SEQUENCE [LARGE SCALE GENOMIC DNA]</scope>
    <source>
        <strain evidence="2">JC673</strain>
    </source>
</reference>
<evidence type="ECO:0000313" key="2">
    <source>
        <dbReference type="Proteomes" id="UP001272242"/>
    </source>
</evidence>
<accession>A0ABU5F5A8</accession>
<dbReference type="Proteomes" id="UP001272242">
    <property type="component" value="Unassembled WGS sequence"/>
</dbReference>
<dbReference type="EMBL" id="JAXBLV010000216">
    <property type="protein sequence ID" value="MDY3562546.1"/>
    <property type="molecule type" value="Genomic_DNA"/>
</dbReference>
<keyword evidence="2" id="KW-1185">Reference proteome</keyword>
<proteinExistence type="predicted"/>
<name>A0ABU5F5A8_9BACT</name>
<sequence>MRDHTEDATDVSITLYGGAVTQPRSVDPAALRRAMRYGERARERFQGLPFRSAENELRSGWHERGESTEWEWVRAAVRVGFEQDID</sequence>
<evidence type="ECO:0000313" key="1">
    <source>
        <dbReference type="EMBL" id="MDY3562546.1"/>
    </source>
</evidence>
<organism evidence="1 2">
    <name type="scientific">Gemmata algarum</name>
    <dbReference type="NCBI Taxonomy" id="2975278"/>
    <lineage>
        <taxon>Bacteria</taxon>
        <taxon>Pseudomonadati</taxon>
        <taxon>Planctomycetota</taxon>
        <taxon>Planctomycetia</taxon>
        <taxon>Gemmatales</taxon>
        <taxon>Gemmataceae</taxon>
        <taxon>Gemmata</taxon>
    </lineage>
</organism>
<protein>
    <submittedName>
        <fullName evidence="1">Uncharacterized protein</fullName>
    </submittedName>
</protein>